<protein>
    <recommendedName>
        <fullName evidence="2">SnoaL-like domain-containing protein</fullName>
    </recommendedName>
</protein>
<dbReference type="SUPFAM" id="SSF54427">
    <property type="entry name" value="NTF2-like"/>
    <property type="match status" value="1"/>
</dbReference>
<proteinExistence type="predicted"/>
<gene>
    <name evidence="1" type="ORF">MNBD_PLANCTO03-1063</name>
</gene>
<sequence>MRKEITMALGSVVVVAVATMASGSSQDKPLPPTHPAVETPDAEPVERIEANMDDVASPGAVVQAYYDSISGPKGEARDWGRFLSLFADDARFTTVRKVNGEVIPIAMTPQEYVAANRRYFERGGYFETEINDDHD</sequence>
<name>A0A3B1DCU4_9ZZZZ</name>
<accession>A0A3B1DCU4</accession>
<evidence type="ECO:0008006" key="2">
    <source>
        <dbReference type="Google" id="ProtNLM"/>
    </source>
</evidence>
<reference evidence="1" key="1">
    <citation type="submission" date="2018-06" db="EMBL/GenBank/DDBJ databases">
        <authorList>
            <person name="Zhirakovskaya E."/>
        </authorList>
    </citation>
    <scope>NUCLEOTIDE SEQUENCE</scope>
</reference>
<organism evidence="1">
    <name type="scientific">hydrothermal vent metagenome</name>
    <dbReference type="NCBI Taxonomy" id="652676"/>
    <lineage>
        <taxon>unclassified sequences</taxon>
        <taxon>metagenomes</taxon>
        <taxon>ecological metagenomes</taxon>
    </lineage>
</organism>
<dbReference type="EMBL" id="UOGK01000423">
    <property type="protein sequence ID" value="VAX40646.1"/>
    <property type="molecule type" value="Genomic_DNA"/>
</dbReference>
<feature type="non-terminal residue" evidence="1">
    <location>
        <position position="135"/>
    </location>
</feature>
<dbReference type="InterPro" id="IPR032710">
    <property type="entry name" value="NTF2-like_dom_sf"/>
</dbReference>
<dbReference type="AlphaFoldDB" id="A0A3B1DCU4"/>
<evidence type="ECO:0000313" key="1">
    <source>
        <dbReference type="EMBL" id="VAX40646.1"/>
    </source>
</evidence>